<dbReference type="EMBL" id="LACB01000288">
    <property type="protein sequence ID" value="KAJ9485076.1"/>
    <property type="molecule type" value="Genomic_DNA"/>
</dbReference>
<dbReference type="AlphaFoldDB" id="A0AAI9TDP6"/>
<dbReference type="Proteomes" id="UP001227192">
    <property type="component" value="Unassembled WGS sequence"/>
</dbReference>
<reference evidence="1" key="2">
    <citation type="journal article" date="2016" name="Fungal Biol.">
        <title>Ochratoxin A production by Penicillium thymicola.</title>
        <authorList>
            <person name="Nguyen H.D.T."/>
            <person name="McMullin D.R."/>
            <person name="Ponomareva E."/>
            <person name="Riley R."/>
            <person name="Pomraning K.R."/>
            <person name="Baker S.E."/>
            <person name="Seifert K.A."/>
        </authorList>
    </citation>
    <scope>NUCLEOTIDE SEQUENCE</scope>
    <source>
        <strain evidence="1">DAOM 180753</strain>
    </source>
</reference>
<accession>A0AAI9TDP6</accession>
<gene>
    <name evidence="1" type="ORF">VN97_g8281</name>
</gene>
<evidence type="ECO:0000313" key="1">
    <source>
        <dbReference type="EMBL" id="KAJ9485076.1"/>
    </source>
</evidence>
<organism evidence="1 2">
    <name type="scientific">Penicillium thymicola</name>
    <dbReference type="NCBI Taxonomy" id="293382"/>
    <lineage>
        <taxon>Eukaryota</taxon>
        <taxon>Fungi</taxon>
        <taxon>Dikarya</taxon>
        <taxon>Ascomycota</taxon>
        <taxon>Pezizomycotina</taxon>
        <taxon>Eurotiomycetes</taxon>
        <taxon>Eurotiomycetidae</taxon>
        <taxon>Eurotiales</taxon>
        <taxon>Aspergillaceae</taxon>
        <taxon>Penicillium</taxon>
    </lineage>
</organism>
<keyword evidence="2" id="KW-1185">Reference proteome</keyword>
<comment type="caution">
    <text evidence="1">The sequence shown here is derived from an EMBL/GenBank/DDBJ whole genome shotgun (WGS) entry which is preliminary data.</text>
</comment>
<reference evidence="1" key="1">
    <citation type="submission" date="2015-06" db="EMBL/GenBank/DDBJ databases">
        <authorList>
            <person name="Nguyen H."/>
        </authorList>
    </citation>
    <scope>NUCLEOTIDE SEQUENCE</scope>
    <source>
        <strain evidence="1">DAOM 180753</strain>
    </source>
</reference>
<name>A0AAI9TDP6_PENTH</name>
<sequence length="74" mass="8410">MFLENEERVNDRKYMDCSDGERPIGSEIKDVMHAPMLQPAPGLASYPLGQKTIISEDYAQIDQVPIYIVHDMTP</sequence>
<protein>
    <submittedName>
        <fullName evidence="1">Uncharacterized protein</fullName>
    </submittedName>
</protein>
<proteinExistence type="predicted"/>
<evidence type="ECO:0000313" key="2">
    <source>
        <dbReference type="Proteomes" id="UP001227192"/>
    </source>
</evidence>